<dbReference type="PROSITE" id="PS51733">
    <property type="entry name" value="BPL_LPL_CATALYTIC"/>
    <property type="match status" value="1"/>
</dbReference>
<name>A0A6A6NLF1_9PEZI</name>
<proteinExistence type="predicted"/>
<dbReference type="Pfam" id="PF21948">
    <property type="entry name" value="LplA-B_cat"/>
    <property type="match status" value="1"/>
</dbReference>
<dbReference type="Gene3D" id="3.30.930.10">
    <property type="entry name" value="Bira Bifunctional Protein, Domain 2"/>
    <property type="match status" value="1"/>
</dbReference>
<protein>
    <recommendedName>
        <fullName evidence="2">BPL/LPL catalytic domain-containing protein</fullName>
    </recommendedName>
</protein>
<dbReference type="Proteomes" id="UP000799766">
    <property type="component" value="Unassembled WGS sequence"/>
</dbReference>
<feature type="region of interest" description="Disordered" evidence="1">
    <location>
        <begin position="201"/>
        <end position="229"/>
    </location>
</feature>
<feature type="compositionally biased region" description="Low complexity" evidence="1">
    <location>
        <begin position="33"/>
        <end position="84"/>
    </location>
</feature>
<dbReference type="AlphaFoldDB" id="A0A6A6NLF1"/>
<dbReference type="PANTHER" id="PTHR10993">
    <property type="entry name" value="OCTANOYLTRANSFERASE"/>
    <property type="match status" value="1"/>
</dbReference>
<dbReference type="PROSITE" id="PS01313">
    <property type="entry name" value="LIPB"/>
    <property type="match status" value="1"/>
</dbReference>
<evidence type="ECO:0000256" key="1">
    <source>
        <dbReference type="SAM" id="MobiDB-lite"/>
    </source>
</evidence>
<sequence>MRLSHLHLPGLTPYATANRIQDVFRSRLLAQKAAASRARRSSAAPAAHPDASASPSPSSPSLSSPSLSSPSPSSSSSPPVLLTFTPPPTYTLGRRQHAAPPQLLAQLRAPGPDGGPAASVAAAAPRGGQTTFHGPGQLVGYVVADLRAVGVGVGGWVARLEAALVRTCAVWGVRGHGGGAGVDAARTGVWVRRAGHCGREAEGVGAEEGREEKQGKKEKKAEEAGAEEGSRIWRHGQHVERARGEADALERDDGWRKIAAIGIHLRRHVASHGVALNVSTDLRWFERIVACGMDGRLTTSLRNEGVADVTVDEAAGAFAAQLAARLGLEAEPYTLPRREVEKLGVELHGLEGW</sequence>
<dbReference type="GO" id="GO:0009249">
    <property type="term" value="P:protein lipoylation"/>
    <property type="evidence" value="ECO:0007669"/>
    <property type="project" value="InterPro"/>
</dbReference>
<dbReference type="EMBL" id="MU001707">
    <property type="protein sequence ID" value="KAF2452551.1"/>
    <property type="molecule type" value="Genomic_DNA"/>
</dbReference>
<evidence type="ECO:0000313" key="3">
    <source>
        <dbReference type="EMBL" id="KAF2452551.1"/>
    </source>
</evidence>
<reference evidence="3" key="1">
    <citation type="journal article" date="2020" name="Stud. Mycol.">
        <title>101 Dothideomycetes genomes: a test case for predicting lifestyles and emergence of pathogens.</title>
        <authorList>
            <person name="Haridas S."/>
            <person name="Albert R."/>
            <person name="Binder M."/>
            <person name="Bloem J."/>
            <person name="Labutti K."/>
            <person name="Salamov A."/>
            <person name="Andreopoulos B."/>
            <person name="Baker S."/>
            <person name="Barry K."/>
            <person name="Bills G."/>
            <person name="Bluhm B."/>
            <person name="Cannon C."/>
            <person name="Castanera R."/>
            <person name="Culley D."/>
            <person name="Daum C."/>
            <person name="Ezra D."/>
            <person name="Gonzalez J."/>
            <person name="Henrissat B."/>
            <person name="Kuo A."/>
            <person name="Liang C."/>
            <person name="Lipzen A."/>
            <person name="Lutzoni F."/>
            <person name="Magnuson J."/>
            <person name="Mondo S."/>
            <person name="Nolan M."/>
            <person name="Ohm R."/>
            <person name="Pangilinan J."/>
            <person name="Park H.-J."/>
            <person name="Ramirez L."/>
            <person name="Alfaro M."/>
            <person name="Sun H."/>
            <person name="Tritt A."/>
            <person name="Yoshinaga Y."/>
            <person name="Zwiers L.-H."/>
            <person name="Turgeon B."/>
            <person name="Goodwin S."/>
            <person name="Spatafora J."/>
            <person name="Crous P."/>
            <person name="Grigoriev I."/>
        </authorList>
    </citation>
    <scope>NUCLEOTIDE SEQUENCE</scope>
    <source>
        <strain evidence="3">ATCC 16933</strain>
    </source>
</reference>
<feature type="region of interest" description="Disordered" evidence="1">
    <location>
        <begin position="33"/>
        <end position="94"/>
    </location>
</feature>
<dbReference type="InterPro" id="IPR045864">
    <property type="entry name" value="aa-tRNA-synth_II/BPL/LPL"/>
</dbReference>
<accession>A0A6A6NLF1</accession>
<keyword evidence="4" id="KW-1185">Reference proteome</keyword>
<organism evidence="3 4">
    <name type="scientific">Lineolata rhizophorae</name>
    <dbReference type="NCBI Taxonomy" id="578093"/>
    <lineage>
        <taxon>Eukaryota</taxon>
        <taxon>Fungi</taxon>
        <taxon>Dikarya</taxon>
        <taxon>Ascomycota</taxon>
        <taxon>Pezizomycotina</taxon>
        <taxon>Dothideomycetes</taxon>
        <taxon>Dothideomycetes incertae sedis</taxon>
        <taxon>Lineolatales</taxon>
        <taxon>Lineolataceae</taxon>
        <taxon>Lineolata</taxon>
    </lineage>
</organism>
<dbReference type="SUPFAM" id="SSF55681">
    <property type="entry name" value="Class II aaRS and biotin synthetases"/>
    <property type="match status" value="1"/>
</dbReference>
<gene>
    <name evidence="3" type="ORF">BDY21DRAFT_367699</name>
</gene>
<dbReference type="PANTHER" id="PTHR10993:SF7">
    <property type="entry name" value="LIPOYLTRANSFERASE 2, MITOCHONDRIAL-RELATED"/>
    <property type="match status" value="1"/>
</dbReference>
<dbReference type="InterPro" id="IPR020605">
    <property type="entry name" value="Octanoyltransferase_CS"/>
</dbReference>
<feature type="region of interest" description="Disordered" evidence="1">
    <location>
        <begin position="106"/>
        <end position="128"/>
    </location>
</feature>
<feature type="domain" description="BPL/LPL catalytic" evidence="2">
    <location>
        <begin position="75"/>
        <end position="330"/>
    </location>
</feature>
<dbReference type="GO" id="GO:0033819">
    <property type="term" value="F:lipoyl(octanoyl) transferase activity"/>
    <property type="evidence" value="ECO:0007669"/>
    <property type="project" value="InterPro"/>
</dbReference>
<dbReference type="InterPro" id="IPR004143">
    <property type="entry name" value="BPL_LPL_catalytic"/>
</dbReference>
<dbReference type="OrthoDB" id="19908at2759"/>
<evidence type="ECO:0000313" key="4">
    <source>
        <dbReference type="Proteomes" id="UP000799766"/>
    </source>
</evidence>
<evidence type="ECO:0000259" key="2">
    <source>
        <dbReference type="PROSITE" id="PS51733"/>
    </source>
</evidence>